<dbReference type="Gene3D" id="2.60.40.10">
    <property type="entry name" value="Immunoglobulins"/>
    <property type="match status" value="1"/>
</dbReference>
<dbReference type="EMBL" id="JADBJN010000003">
    <property type="protein sequence ID" value="KAG5673860.1"/>
    <property type="molecule type" value="Genomic_DNA"/>
</dbReference>
<evidence type="ECO:0000259" key="1">
    <source>
        <dbReference type="PROSITE" id="PS50835"/>
    </source>
</evidence>
<dbReference type="InterPro" id="IPR003599">
    <property type="entry name" value="Ig_sub"/>
</dbReference>
<organism evidence="2 3">
    <name type="scientific">Polypedilum vanderplanki</name>
    <name type="common">Sleeping chironomid midge</name>
    <dbReference type="NCBI Taxonomy" id="319348"/>
    <lineage>
        <taxon>Eukaryota</taxon>
        <taxon>Metazoa</taxon>
        <taxon>Ecdysozoa</taxon>
        <taxon>Arthropoda</taxon>
        <taxon>Hexapoda</taxon>
        <taxon>Insecta</taxon>
        <taxon>Pterygota</taxon>
        <taxon>Neoptera</taxon>
        <taxon>Endopterygota</taxon>
        <taxon>Diptera</taxon>
        <taxon>Nematocera</taxon>
        <taxon>Chironomoidea</taxon>
        <taxon>Chironomidae</taxon>
        <taxon>Chironominae</taxon>
        <taxon>Polypedilum</taxon>
        <taxon>Polypedilum</taxon>
    </lineage>
</organism>
<dbReference type="OrthoDB" id="7764608at2759"/>
<name>A0A9J6BVD7_POLVA</name>
<dbReference type="Pfam" id="PF00047">
    <property type="entry name" value="ig"/>
    <property type="match status" value="1"/>
</dbReference>
<dbReference type="PROSITE" id="PS50835">
    <property type="entry name" value="IG_LIKE"/>
    <property type="match status" value="1"/>
</dbReference>
<dbReference type="AlphaFoldDB" id="A0A9J6BVD7"/>
<dbReference type="GO" id="GO:0032589">
    <property type="term" value="C:neuron projection membrane"/>
    <property type="evidence" value="ECO:0007669"/>
    <property type="project" value="TreeGrafter"/>
</dbReference>
<sequence length="182" mass="20451">MLVSMMMINDDGKRCKTVPTAFILGGPEYFISKGSTINLTCIIKYSPDPPSHTNWHFKNKILSFDSEPRLSQFTENGETFTNYLLIKDVNANDSGKYTCAPSNAEPSSIMVHVVNGENPEAYSSSSQLSSCCSPYTFLILMFFLHHLLCNNSLVLSRKIQFPLASSSFSFKSEIFFHYKVKS</sequence>
<dbReference type="CDD" id="cd00096">
    <property type="entry name" value="Ig"/>
    <property type="match status" value="1"/>
</dbReference>
<gene>
    <name evidence="2" type="ORF">PVAND_003871</name>
</gene>
<dbReference type="Proteomes" id="UP001107558">
    <property type="component" value="Chromosome 3"/>
</dbReference>
<dbReference type="SUPFAM" id="SSF48726">
    <property type="entry name" value="Immunoglobulin"/>
    <property type="match status" value="1"/>
</dbReference>
<dbReference type="SMART" id="SM00409">
    <property type="entry name" value="IG"/>
    <property type="match status" value="1"/>
</dbReference>
<accession>A0A9J6BVD7</accession>
<dbReference type="GO" id="GO:0050808">
    <property type="term" value="P:synapse organization"/>
    <property type="evidence" value="ECO:0007669"/>
    <property type="project" value="TreeGrafter"/>
</dbReference>
<dbReference type="InterPro" id="IPR037448">
    <property type="entry name" value="Zig-8"/>
</dbReference>
<evidence type="ECO:0000313" key="2">
    <source>
        <dbReference type="EMBL" id="KAG5673860.1"/>
    </source>
</evidence>
<dbReference type="InterPro" id="IPR013151">
    <property type="entry name" value="Immunoglobulin_dom"/>
</dbReference>
<comment type="caution">
    <text evidence="2">The sequence shown here is derived from an EMBL/GenBank/DDBJ whole genome shotgun (WGS) entry which is preliminary data.</text>
</comment>
<dbReference type="SMART" id="SM00408">
    <property type="entry name" value="IGc2"/>
    <property type="match status" value="1"/>
</dbReference>
<dbReference type="InterPro" id="IPR013783">
    <property type="entry name" value="Ig-like_fold"/>
</dbReference>
<dbReference type="InterPro" id="IPR007110">
    <property type="entry name" value="Ig-like_dom"/>
</dbReference>
<evidence type="ECO:0000313" key="3">
    <source>
        <dbReference type="Proteomes" id="UP001107558"/>
    </source>
</evidence>
<proteinExistence type="predicted"/>
<dbReference type="PANTHER" id="PTHR23279:SF46">
    <property type="entry name" value="DEFECTIVE PROBOSCIS EXTENSION RESPONSE 10, ISOFORM A-RELATED"/>
    <property type="match status" value="1"/>
</dbReference>
<dbReference type="InterPro" id="IPR003598">
    <property type="entry name" value="Ig_sub2"/>
</dbReference>
<feature type="domain" description="Ig-like" evidence="1">
    <location>
        <begin position="19"/>
        <end position="110"/>
    </location>
</feature>
<protein>
    <recommendedName>
        <fullName evidence="1">Ig-like domain-containing protein</fullName>
    </recommendedName>
</protein>
<reference evidence="2" key="1">
    <citation type="submission" date="2021-03" db="EMBL/GenBank/DDBJ databases">
        <title>Chromosome level genome of the anhydrobiotic midge Polypedilum vanderplanki.</title>
        <authorList>
            <person name="Yoshida Y."/>
            <person name="Kikawada T."/>
            <person name="Gusev O."/>
        </authorList>
    </citation>
    <scope>NUCLEOTIDE SEQUENCE</scope>
    <source>
        <strain evidence="2">NIAS01</strain>
        <tissue evidence="2">Whole body or cell culture</tissue>
    </source>
</reference>
<dbReference type="InterPro" id="IPR036179">
    <property type="entry name" value="Ig-like_dom_sf"/>
</dbReference>
<keyword evidence="3" id="KW-1185">Reference proteome</keyword>
<dbReference type="PANTHER" id="PTHR23279">
    <property type="entry name" value="DEFECTIVE PROBOSCIS EXTENSION RESPONSE DPR -RELATED"/>
    <property type="match status" value="1"/>
</dbReference>